<feature type="compositionally biased region" description="Basic and acidic residues" evidence="1">
    <location>
        <begin position="146"/>
        <end position="156"/>
    </location>
</feature>
<dbReference type="AlphaFoldDB" id="A0A443HT68"/>
<dbReference type="GeneID" id="39602943"/>
<comment type="caution">
    <text evidence="3">The sequence shown here is derived from an EMBL/GenBank/DDBJ whole genome shotgun (WGS) entry which is preliminary data.</text>
</comment>
<sequence>MPANWCWWMCWALFTERTYRMWLLCNRKWKQIDVCETLYLEAILQAAEPDYSEFLKLPLSVYIRHPLRFVVAHKSHGQQLRTGWTTITPSSIADRVDSLNNVVFETHLSNMAKQDFSKETCEAIVADIANISIRLKWYDPSREVEFQATEKEKETENEFQDDFGGGEIGDDEDEGQE</sequence>
<reference evidence="3 4" key="1">
    <citation type="journal article" date="2018" name="Front. Microbiol.">
        <title>Genomic and genetic insights into a cosmopolitan fungus, Paecilomyces variotii (Eurotiales).</title>
        <authorList>
            <person name="Urquhart A.S."/>
            <person name="Mondo S.J."/>
            <person name="Makela M.R."/>
            <person name="Hane J.K."/>
            <person name="Wiebenga A."/>
            <person name="He G."/>
            <person name="Mihaltcheva S."/>
            <person name="Pangilinan J."/>
            <person name="Lipzen A."/>
            <person name="Barry K."/>
            <person name="de Vries R.P."/>
            <person name="Grigoriev I.V."/>
            <person name="Idnurm A."/>
        </authorList>
    </citation>
    <scope>NUCLEOTIDE SEQUENCE [LARGE SCALE GENOMIC DNA]</scope>
    <source>
        <strain evidence="3 4">CBS 101075</strain>
    </source>
</reference>
<evidence type="ECO:0000256" key="1">
    <source>
        <dbReference type="SAM" id="MobiDB-lite"/>
    </source>
</evidence>
<name>A0A443HT68_BYSSP</name>
<dbReference type="RefSeq" id="XP_028484654.1">
    <property type="nucleotide sequence ID" value="XM_028633666.1"/>
</dbReference>
<evidence type="ECO:0000313" key="4">
    <source>
        <dbReference type="Proteomes" id="UP000283841"/>
    </source>
</evidence>
<keyword evidence="4" id="KW-1185">Reference proteome</keyword>
<dbReference type="Proteomes" id="UP000283841">
    <property type="component" value="Unassembled WGS sequence"/>
</dbReference>
<gene>
    <name evidence="3" type="ORF">C8Q69DRAFT_528146</name>
</gene>
<feature type="region of interest" description="Disordered" evidence="1">
    <location>
        <begin position="146"/>
        <end position="177"/>
    </location>
</feature>
<organism evidence="3 4">
    <name type="scientific">Byssochlamys spectabilis</name>
    <name type="common">Paecilomyces variotii</name>
    <dbReference type="NCBI Taxonomy" id="264951"/>
    <lineage>
        <taxon>Eukaryota</taxon>
        <taxon>Fungi</taxon>
        <taxon>Dikarya</taxon>
        <taxon>Ascomycota</taxon>
        <taxon>Pezizomycotina</taxon>
        <taxon>Eurotiomycetes</taxon>
        <taxon>Eurotiomycetidae</taxon>
        <taxon>Eurotiales</taxon>
        <taxon>Thermoascaceae</taxon>
        <taxon>Paecilomyces</taxon>
    </lineage>
</organism>
<proteinExistence type="predicted"/>
<keyword evidence="2" id="KW-0732">Signal</keyword>
<feature type="signal peptide" evidence="2">
    <location>
        <begin position="1"/>
        <end position="20"/>
    </location>
</feature>
<feature type="compositionally biased region" description="Acidic residues" evidence="1">
    <location>
        <begin position="168"/>
        <end position="177"/>
    </location>
</feature>
<accession>A0A443HT68</accession>
<protein>
    <submittedName>
        <fullName evidence="3">Uncharacterized protein</fullName>
    </submittedName>
</protein>
<dbReference type="EMBL" id="RCNU01000006">
    <property type="protein sequence ID" value="RWQ95009.1"/>
    <property type="molecule type" value="Genomic_DNA"/>
</dbReference>
<feature type="chain" id="PRO_5019580661" evidence="2">
    <location>
        <begin position="21"/>
        <end position="177"/>
    </location>
</feature>
<evidence type="ECO:0000256" key="2">
    <source>
        <dbReference type="SAM" id="SignalP"/>
    </source>
</evidence>
<dbReference type="VEuPathDB" id="FungiDB:C8Q69DRAFT_528146"/>
<evidence type="ECO:0000313" key="3">
    <source>
        <dbReference type="EMBL" id="RWQ95009.1"/>
    </source>
</evidence>